<keyword evidence="6" id="KW-1185">Reference proteome</keyword>
<organism evidence="4 5">
    <name type="scientific">Caulobacter flavus</name>
    <dbReference type="NCBI Taxonomy" id="1679497"/>
    <lineage>
        <taxon>Bacteria</taxon>
        <taxon>Pseudomonadati</taxon>
        <taxon>Pseudomonadota</taxon>
        <taxon>Alphaproteobacteria</taxon>
        <taxon>Caulobacterales</taxon>
        <taxon>Caulobacteraceae</taxon>
        <taxon>Caulobacter</taxon>
    </lineage>
</organism>
<dbReference type="PROSITE" id="PS51257">
    <property type="entry name" value="PROKAR_LIPOPROTEIN"/>
    <property type="match status" value="1"/>
</dbReference>
<dbReference type="EMBL" id="PJRQ01000024">
    <property type="protein sequence ID" value="PLR14774.1"/>
    <property type="molecule type" value="Genomic_DNA"/>
</dbReference>
<dbReference type="OrthoDB" id="7188881at2"/>
<proteinExistence type="predicted"/>
<dbReference type="EMBL" id="CP026100">
    <property type="protein sequence ID" value="AYV49129.1"/>
    <property type="molecule type" value="Genomic_DNA"/>
</dbReference>
<dbReference type="AlphaFoldDB" id="A0A2N5CT13"/>
<name>A0A2N5CT13_9CAUL</name>
<dbReference type="KEGG" id="cfh:C1707_24330"/>
<evidence type="ECO:0000256" key="1">
    <source>
        <dbReference type="SAM" id="MobiDB-lite"/>
    </source>
</evidence>
<evidence type="ECO:0000313" key="3">
    <source>
        <dbReference type="EMBL" id="AYV49129.1"/>
    </source>
</evidence>
<feature type="chain" id="PRO_5044577874" description="DUF4156 domain-containing protein" evidence="2">
    <location>
        <begin position="23"/>
        <end position="131"/>
    </location>
</feature>
<dbReference type="Proteomes" id="UP000281192">
    <property type="component" value="Chromosome"/>
</dbReference>
<accession>A0A2N5CT13</accession>
<protein>
    <recommendedName>
        <fullName evidence="7">DUF4156 domain-containing protein</fullName>
    </recommendedName>
</protein>
<evidence type="ECO:0000256" key="2">
    <source>
        <dbReference type="SAM" id="SignalP"/>
    </source>
</evidence>
<evidence type="ECO:0008006" key="7">
    <source>
        <dbReference type="Google" id="ProtNLM"/>
    </source>
</evidence>
<evidence type="ECO:0000313" key="5">
    <source>
        <dbReference type="Proteomes" id="UP000234483"/>
    </source>
</evidence>
<evidence type="ECO:0000313" key="4">
    <source>
        <dbReference type="EMBL" id="PLR14774.1"/>
    </source>
</evidence>
<evidence type="ECO:0000313" key="6">
    <source>
        <dbReference type="Proteomes" id="UP000281192"/>
    </source>
</evidence>
<keyword evidence="2" id="KW-0732">Signal</keyword>
<feature type="signal peptide" evidence="2">
    <location>
        <begin position="1"/>
        <end position="22"/>
    </location>
</feature>
<reference evidence="3 6" key="2">
    <citation type="submission" date="2018-01" db="EMBL/GenBank/DDBJ databases">
        <title>Complete genome sequence of Caulobacter flavus RHGG3.</title>
        <authorList>
            <person name="Yang E."/>
        </authorList>
    </citation>
    <scope>NUCLEOTIDE SEQUENCE [LARGE SCALE GENOMIC DNA]</scope>
    <source>
        <strain evidence="3 6">RHGG3</strain>
    </source>
</reference>
<dbReference type="Proteomes" id="UP000234483">
    <property type="component" value="Unassembled WGS sequence"/>
</dbReference>
<reference evidence="4 5" key="1">
    <citation type="submission" date="2017-12" db="EMBL/GenBank/DDBJ databases">
        <title>The genome sequence of Caulobacter flavus CGMCC1 15093.</title>
        <authorList>
            <person name="Gao J."/>
            <person name="Mao X."/>
            <person name="Sun J."/>
        </authorList>
    </citation>
    <scope>NUCLEOTIDE SEQUENCE [LARGE SCALE GENOMIC DNA]</scope>
    <source>
        <strain evidence="4 5">CGMCC1 15093</strain>
    </source>
</reference>
<gene>
    <name evidence="3" type="ORF">C1707_24330</name>
    <name evidence="4" type="ORF">CFHF_12390</name>
</gene>
<sequence>MRVRFVMAAAAASLLALGVAGCEGGAQSKSAKAQQVTLEGKSVTASGCVRPVENTKCLVVRGPNGGYYDVSSASPAPDPAKGVGVSLRGRDQGKNTECGRELTDVKWSYLNVQCAAATPSASTGAEEKKDG</sequence>
<feature type="region of interest" description="Disordered" evidence="1">
    <location>
        <begin position="68"/>
        <end position="96"/>
    </location>
</feature>